<protein>
    <submittedName>
        <fullName evidence="1">Uncharacterized protein</fullName>
    </submittedName>
</protein>
<dbReference type="EMBL" id="DRBW01000227">
    <property type="protein sequence ID" value="HDM90774.1"/>
    <property type="molecule type" value="Genomic_DNA"/>
</dbReference>
<reference evidence="1" key="1">
    <citation type="journal article" date="2020" name="mSystems">
        <title>Genome- and Community-Level Interaction Insights into Carbon Utilization and Element Cycling Functions of Hydrothermarchaeota in Hydrothermal Sediment.</title>
        <authorList>
            <person name="Zhou Z."/>
            <person name="Liu Y."/>
            <person name="Xu W."/>
            <person name="Pan J."/>
            <person name="Luo Z.H."/>
            <person name="Li M."/>
        </authorList>
    </citation>
    <scope>NUCLEOTIDE SEQUENCE [LARGE SCALE GENOMIC DNA]</scope>
    <source>
        <strain evidence="1">HyVt-237</strain>
    </source>
</reference>
<organism evidence="1">
    <name type="scientific">candidate division WOR-3 bacterium</name>
    <dbReference type="NCBI Taxonomy" id="2052148"/>
    <lineage>
        <taxon>Bacteria</taxon>
        <taxon>Bacteria division WOR-3</taxon>
    </lineage>
</organism>
<comment type="caution">
    <text evidence="1">The sequence shown here is derived from an EMBL/GenBank/DDBJ whole genome shotgun (WGS) entry which is preliminary data.</text>
</comment>
<name>A0A7C1BF48_UNCW3</name>
<accession>A0A7C1BF48</accession>
<proteinExistence type="predicted"/>
<dbReference type="Proteomes" id="UP000885931">
    <property type="component" value="Unassembled WGS sequence"/>
</dbReference>
<sequence>MGFKSTLSIFIVAAALILYVGNKTLAGIENKIKETEKEIMKLEAKRRSLWIFERVLTEKKDELSAIQTVSTDNKFVAKAVATDLLESTLKLTRLRGKVFAISFDQSKDFPDLLGIREVSLQIGIRDYPTYIDLVNFMEYLTKGPFFVEGLYMGGAAPSNLAVGGIFKLQLKFYVTPED</sequence>
<evidence type="ECO:0000313" key="1">
    <source>
        <dbReference type="EMBL" id="HDM90774.1"/>
    </source>
</evidence>
<gene>
    <name evidence="1" type="ORF">ENG67_06185</name>
</gene>
<dbReference type="AlphaFoldDB" id="A0A7C1BF48"/>